<keyword evidence="1" id="KW-0812">Transmembrane</keyword>
<name>A0A381T0E7_9ZZZZ</name>
<feature type="domain" description="Peptidase M1 membrane alanine aminopeptidase" evidence="2">
    <location>
        <begin position="332"/>
        <end position="522"/>
    </location>
</feature>
<dbReference type="AlphaFoldDB" id="A0A381T0E7"/>
<dbReference type="InterPro" id="IPR014782">
    <property type="entry name" value="Peptidase_M1_dom"/>
</dbReference>
<feature type="transmembrane region" description="Helical" evidence="1">
    <location>
        <begin position="45"/>
        <end position="66"/>
    </location>
</feature>
<organism evidence="3">
    <name type="scientific">marine metagenome</name>
    <dbReference type="NCBI Taxonomy" id="408172"/>
    <lineage>
        <taxon>unclassified sequences</taxon>
        <taxon>metagenomes</taxon>
        <taxon>ecological metagenomes</taxon>
    </lineage>
</organism>
<evidence type="ECO:0000256" key="1">
    <source>
        <dbReference type="SAM" id="Phobius"/>
    </source>
</evidence>
<dbReference type="Gene3D" id="1.10.390.10">
    <property type="entry name" value="Neutral Protease Domain 2"/>
    <property type="match status" value="1"/>
</dbReference>
<keyword evidence="1" id="KW-0472">Membrane</keyword>
<dbReference type="InterPro" id="IPR027268">
    <property type="entry name" value="Peptidase_M4/M1_CTD_sf"/>
</dbReference>
<proteinExistence type="predicted"/>
<dbReference type="PANTHER" id="PTHR45726">
    <property type="entry name" value="LEUKOTRIENE A-4 HYDROLASE"/>
    <property type="match status" value="1"/>
</dbReference>
<dbReference type="SUPFAM" id="SSF55486">
    <property type="entry name" value="Metalloproteases ('zincins'), catalytic domain"/>
    <property type="match status" value="1"/>
</dbReference>
<dbReference type="Gene3D" id="2.60.40.1730">
    <property type="entry name" value="tricorn interacting facor f3 domain"/>
    <property type="match status" value="1"/>
</dbReference>
<keyword evidence="1" id="KW-1133">Transmembrane helix</keyword>
<gene>
    <name evidence="3" type="ORF">METZ01_LOCUS62063</name>
</gene>
<sequence>MKIDSNIEFRGRSSVGRAPEWHSGGRRFDPVRLHRLIFTMKLHKYIFFVIIGLFVFTSCSSTRQIMSGYRRGMVIPESAEPYPEPTSRSLLLGKLTPLRTCYDVTFYDMNIDIDIDTRKIAGYVDFHSIAMDNFVKLQFDLAKNMIIDEVNFRGKSLPYTREEDAVFVTFPQINKDDSFQFRVTYHGEPMEAKKPPWDGGFVWKTDKAGRDFIGVACEGDGASLWWPNKDHPTEEPDSMAINVTVPSDIMCVANGQLRETIKTDVKTTYKWFVSNPINNYNVSVNIANYAVINDTIHSITGIQPAQYYVLDYNEDVAREHFKEARDMMRSLEKFFGPFPWWEDGYKLVETPYLGMEHQSAIAYGNDFKTYDSGVRSIYGYIDYITLHETAHEWWGNNITACDGADVWLHEGFGMYTEVLYVEDRLGYPMSIHYLLERRKGIANRRAIVGPRDEYYWGFEDAYNKGAWILHTLRNVLDDDAMFFGILSGFQEEFAKQIVCTEDLVEYINRVSGKDFYAFFNQYIFDRRPPVLEYNITDNKLFYRYSGIVDGFTMPINVLVNKEEIRLKPTTSTQELDIPDYATVQIMDWEYLIVKKEDEMLQIN</sequence>
<dbReference type="GO" id="GO:0008237">
    <property type="term" value="F:metallopeptidase activity"/>
    <property type="evidence" value="ECO:0007669"/>
    <property type="project" value="InterPro"/>
</dbReference>
<reference evidence="3" key="1">
    <citation type="submission" date="2018-05" db="EMBL/GenBank/DDBJ databases">
        <authorList>
            <person name="Lanie J.A."/>
            <person name="Ng W.-L."/>
            <person name="Kazmierczak K.M."/>
            <person name="Andrzejewski T.M."/>
            <person name="Davidsen T.M."/>
            <person name="Wayne K.J."/>
            <person name="Tettelin H."/>
            <person name="Glass J.I."/>
            <person name="Rusch D."/>
            <person name="Podicherti R."/>
            <person name="Tsui H.-C.T."/>
            <person name="Winkler M.E."/>
        </authorList>
    </citation>
    <scope>NUCLEOTIDE SEQUENCE</scope>
</reference>
<dbReference type="InterPro" id="IPR042097">
    <property type="entry name" value="Aminopeptidase_N-like_N_sf"/>
</dbReference>
<protein>
    <recommendedName>
        <fullName evidence="2">Peptidase M1 membrane alanine aminopeptidase domain-containing protein</fullName>
    </recommendedName>
</protein>
<dbReference type="GO" id="GO:0008270">
    <property type="term" value="F:zinc ion binding"/>
    <property type="evidence" value="ECO:0007669"/>
    <property type="project" value="InterPro"/>
</dbReference>
<dbReference type="EMBL" id="UINC01003783">
    <property type="protein sequence ID" value="SVA09209.1"/>
    <property type="molecule type" value="Genomic_DNA"/>
</dbReference>
<dbReference type="InterPro" id="IPR034015">
    <property type="entry name" value="M1_LTA4H"/>
</dbReference>
<dbReference type="SUPFAM" id="SSF63737">
    <property type="entry name" value="Leukotriene A4 hydrolase N-terminal domain"/>
    <property type="match status" value="1"/>
</dbReference>
<accession>A0A381T0E7</accession>
<dbReference type="AntiFam" id="ANF00013">
    <property type="entry name" value="tRNA translation"/>
</dbReference>
<dbReference type="CDD" id="cd09603">
    <property type="entry name" value="M1_APN_like"/>
    <property type="match status" value="1"/>
</dbReference>
<dbReference type="PANTHER" id="PTHR45726:SF3">
    <property type="entry name" value="LEUKOTRIENE A-4 HYDROLASE"/>
    <property type="match status" value="1"/>
</dbReference>
<dbReference type="Pfam" id="PF01433">
    <property type="entry name" value="Peptidase_M1"/>
    <property type="match status" value="1"/>
</dbReference>
<evidence type="ECO:0000259" key="2">
    <source>
        <dbReference type="Pfam" id="PF01433"/>
    </source>
</evidence>
<evidence type="ECO:0000313" key="3">
    <source>
        <dbReference type="EMBL" id="SVA09209.1"/>
    </source>
</evidence>